<sequence>MGRLAGKVALITGATKGIGETTAKLFAAEGAKVVVTGRNLEDGKRVVENITRNGEIAAFYPLNVRQYDSWEKCIAFVEETFGKLNILINNAGISYRETVEETTPESWDETILTNQTGVFYGMKLGIQAMRKHGEKSAIVSTSSVDGVTGDSVFFSYCAAKAAVQAMTKCAALYCGENGLNIRVNAVAPGYILTPMAYEDARQNGQTIEEYCADFAELHPIGHLGKPEDVANAYLYLVSEEADFITGTTLMVDGGYTAK</sequence>
<dbReference type="Gene3D" id="3.40.50.720">
    <property type="entry name" value="NAD(P)-binding Rossmann-like Domain"/>
    <property type="match status" value="1"/>
</dbReference>
<evidence type="ECO:0000256" key="2">
    <source>
        <dbReference type="ARBA" id="ARBA00023002"/>
    </source>
</evidence>
<evidence type="ECO:0000256" key="1">
    <source>
        <dbReference type="ARBA" id="ARBA00006484"/>
    </source>
</evidence>
<evidence type="ECO:0000313" key="3">
    <source>
        <dbReference type="EMBL" id="MBC6679317.1"/>
    </source>
</evidence>
<evidence type="ECO:0000313" key="4">
    <source>
        <dbReference type="Proteomes" id="UP000602647"/>
    </source>
</evidence>
<reference evidence="3" key="1">
    <citation type="submission" date="2020-08" db="EMBL/GenBank/DDBJ databases">
        <title>Genome public.</title>
        <authorList>
            <person name="Liu C."/>
            <person name="Sun Q."/>
        </authorList>
    </citation>
    <scope>NUCLEOTIDE SEQUENCE</scope>
    <source>
        <strain evidence="3">BX12</strain>
    </source>
</reference>
<protein>
    <submittedName>
        <fullName evidence="3">Glucose 1-dehydrogenase</fullName>
        <ecNumber evidence="3">1.1.1.47</ecNumber>
    </submittedName>
</protein>
<gene>
    <name evidence="3" type="ORF">H9L42_05685</name>
</gene>
<dbReference type="GO" id="GO:0008206">
    <property type="term" value="P:bile acid metabolic process"/>
    <property type="evidence" value="ECO:0007669"/>
    <property type="project" value="UniProtKB-ARBA"/>
</dbReference>
<keyword evidence="4" id="KW-1185">Reference proteome</keyword>
<dbReference type="PANTHER" id="PTHR24321:SF15">
    <property type="entry name" value="OXIDOREDUCTASE UCPA"/>
    <property type="match status" value="1"/>
</dbReference>
<comment type="caution">
    <text evidence="3">The sequence shown here is derived from an EMBL/GenBank/DDBJ whole genome shotgun (WGS) entry which is preliminary data.</text>
</comment>
<proteinExistence type="inferred from homology"/>
<dbReference type="PRINTS" id="PR00080">
    <property type="entry name" value="SDRFAMILY"/>
</dbReference>
<keyword evidence="2 3" id="KW-0560">Oxidoreductase</keyword>
<dbReference type="SUPFAM" id="SSF51735">
    <property type="entry name" value="NAD(P)-binding Rossmann-fold domains"/>
    <property type="match status" value="1"/>
</dbReference>
<dbReference type="NCBIfam" id="NF005559">
    <property type="entry name" value="PRK07231.1"/>
    <property type="match status" value="1"/>
</dbReference>
<dbReference type="InterPro" id="IPR002347">
    <property type="entry name" value="SDR_fam"/>
</dbReference>
<dbReference type="RefSeq" id="WP_187302411.1">
    <property type="nucleotide sequence ID" value="NZ_JACRYT010000003.1"/>
</dbReference>
<name>A0A923SQ67_9FIRM</name>
<organism evidence="3 4">
    <name type="scientific">Zhenpiania hominis</name>
    <dbReference type="NCBI Taxonomy" id="2763644"/>
    <lineage>
        <taxon>Bacteria</taxon>
        <taxon>Bacillati</taxon>
        <taxon>Bacillota</taxon>
        <taxon>Clostridia</taxon>
        <taxon>Peptostreptococcales</taxon>
        <taxon>Anaerovoracaceae</taxon>
        <taxon>Zhenpiania</taxon>
    </lineage>
</organism>
<comment type="similarity">
    <text evidence="1">Belongs to the short-chain dehydrogenases/reductases (SDR) family.</text>
</comment>
<dbReference type="Pfam" id="PF13561">
    <property type="entry name" value="adh_short_C2"/>
    <property type="match status" value="1"/>
</dbReference>
<accession>A0A923SQ67</accession>
<dbReference type="Proteomes" id="UP000602647">
    <property type="component" value="Unassembled WGS sequence"/>
</dbReference>
<dbReference type="InterPro" id="IPR020904">
    <property type="entry name" value="Sc_DH/Rdtase_CS"/>
</dbReference>
<dbReference type="PRINTS" id="PR00081">
    <property type="entry name" value="GDHRDH"/>
</dbReference>
<dbReference type="AlphaFoldDB" id="A0A923SQ67"/>
<dbReference type="InterPro" id="IPR036291">
    <property type="entry name" value="NAD(P)-bd_dom_sf"/>
</dbReference>
<dbReference type="PANTHER" id="PTHR24321">
    <property type="entry name" value="DEHYDROGENASES, SHORT CHAIN"/>
    <property type="match status" value="1"/>
</dbReference>
<dbReference type="EC" id="1.1.1.47" evidence="3"/>
<dbReference type="FunFam" id="3.40.50.720:FF:000084">
    <property type="entry name" value="Short-chain dehydrogenase reductase"/>
    <property type="match status" value="1"/>
</dbReference>
<dbReference type="EMBL" id="JACRYT010000003">
    <property type="protein sequence ID" value="MBC6679317.1"/>
    <property type="molecule type" value="Genomic_DNA"/>
</dbReference>
<dbReference type="PROSITE" id="PS00061">
    <property type="entry name" value="ADH_SHORT"/>
    <property type="match status" value="1"/>
</dbReference>
<dbReference type="GO" id="GO:0047936">
    <property type="term" value="F:glucose 1-dehydrogenase [NAD(P)+] activity"/>
    <property type="evidence" value="ECO:0007669"/>
    <property type="project" value="UniProtKB-EC"/>
</dbReference>